<dbReference type="Proteomes" id="UP000066480">
    <property type="component" value="Chromosome"/>
</dbReference>
<proteinExistence type="predicted"/>
<dbReference type="STRING" id="571913.VV02_15575"/>
<dbReference type="Pfam" id="PF02036">
    <property type="entry name" value="SCP2"/>
    <property type="match status" value="2"/>
</dbReference>
<accession>A0A0K1JJR1</accession>
<feature type="domain" description="SCP2" evidence="1">
    <location>
        <begin position="209"/>
        <end position="300"/>
    </location>
</feature>
<dbReference type="RefSeq" id="WP_052592871.1">
    <property type="nucleotide sequence ID" value="NZ_CP011112.1"/>
</dbReference>
<dbReference type="InterPro" id="IPR003033">
    <property type="entry name" value="SCP2_sterol-bd_dom"/>
</dbReference>
<evidence type="ECO:0000313" key="2">
    <source>
        <dbReference type="EMBL" id="AKU16946.1"/>
    </source>
</evidence>
<gene>
    <name evidence="2" type="ORF">VV02_15575</name>
</gene>
<evidence type="ECO:0000259" key="1">
    <source>
        <dbReference type="Pfam" id="PF02036"/>
    </source>
</evidence>
<dbReference type="PANTHER" id="PTHR10094:SF25">
    <property type="entry name" value="SCP2 STEROL-BINDING DOMAIN-CONTAINING PROTEIN 1"/>
    <property type="match status" value="1"/>
</dbReference>
<reference evidence="2 3" key="1">
    <citation type="submission" date="2015-03" db="EMBL/GenBank/DDBJ databases">
        <title>Luteipulveratus halotolerans sp. nov., a novel actinobacterium (Dermacoccaceae) from Sarawak, Malaysia.</title>
        <authorList>
            <person name="Juboi H."/>
            <person name="Basik A."/>
            <person name="Shamsul S.S."/>
            <person name="Arnold P."/>
            <person name="Schmitt E.K."/>
            <person name="Sanglier J.-J."/>
            <person name="Yeo T."/>
        </authorList>
    </citation>
    <scope>NUCLEOTIDE SEQUENCE [LARGE SCALE GENOMIC DNA]</scope>
    <source>
        <strain evidence="2 3">MN07-A0370</strain>
    </source>
</reference>
<dbReference type="EMBL" id="CP011112">
    <property type="protein sequence ID" value="AKU16946.1"/>
    <property type="molecule type" value="Genomic_DNA"/>
</dbReference>
<feature type="domain" description="SCP2" evidence="1">
    <location>
        <begin position="62"/>
        <end position="155"/>
    </location>
</feature>
<dbReference type="SUPFAM" id="SSF55718">
    <property type="entry name" value="SCP-like"/>
    <property type="match status" value="2"/>
</dbReference>
<organism evidence="2 3">
    <name type="scientific">Luteipulveratus mongoliensis</name>
    <dbReference type="NCBI Taxonomy" id="571913"/>
    <lineage>
        <taxon>Bacteria</taxon>
        <taxon>Bacillati</taxon>
        <taxon>Actinomycetota</taxon>
        <taxon>Actinomycetes</taxon>
        <taxon>Micrococcales</taxon>
        <taxon>Dermacoccaceae</taxon>
        <taxon>Luteipulveratus</taxon>
    </lineage>
</organism>
<dbReference type="GO" id="GO:0005829">
    <property type="term" value="C:cytosol"/>
    <property type="evidence" value="ECO:0007669"/>
    <property type="project" value="TreeGrafter"/>
</dbReference>
<keyword evidence="3" id="KW-1185">Reference proteome</keyword>
<dbReference type="Gene3D" id="3.30.1050.10">
    <property type="entry name" value="SCP2 sterol-binding domain"/>
    <property type="match status" value="2"/>
</dbReference>
<protein>
    <recommendedName>
        <fullName evidence="1">SCP2 domain-containing protein</fullName>
    </recommendedName>
</protein>
<evidence type="ECO:0000313" key="3">
    <source>
        <dbReference type="Proteomes" id="UP000066480"/>
    </source>
</evidence>
<name>A0A0K1JJR1_9MICO</name>
<dbReference type="PANTHER" id="PTHR10094">
    <property type="entry name" value="STEROL CARRIER PROTEIN 2 SCP-2 FAMILY PROTEIN"/>
    <property type="match status" value="1"/>
</dbReference>
<dbReference type="AlphaFoldDB" id="A0A0K1JJR1"/>
<dbReference type="InterPro" id="IPR036527">
    <property type="entry name" value="SCP2_sterol-bd_dom_sf"/>
</dbReference>
<dbReference type="KEGG" id="lmoi:VV02_15575"/>
<dbReference type="OrthoDB" id="5243187at2"/>
<sequence length="305" mass="32707">MSALSEQLGAADPDQIRTFLSTTPASTLADLFEATSDEELQELLDTPGTRKEVVAMLMRRMPELTEPKLLRALDATIRFELTHRGKVTEDHVLTFHRGAVTEVEQYDDPNVTIRTTVVHIIRLVTAQENAALLAIAGDLTFDGDAILALDLAAAFAGRVGKVVAVAELEPSDVAAAVKRASGASLRAFMSTSARGLVLTEVFRRFPDFIDDSKSASLGSTIVFRLGGADEPERYVVRFVDGVCTTAEGDTEERDATIVMDGADFLRLATGNLNMMKAGVLGKIAVKGNRAAALALSRAMDVPRAS</sequence>